<gene>
    <name evidence="1" type="ORF">GGD41_000668</name>
</gene>
<name>A0A7Y9W481_9BURK</name>
<protein>
    <submittedName>
        <fullName evidence="1">Uncharacterized protein</fullName>
    </submittedName>
</protein>
<accession>A0A7Y9W481</accession>
<dbReference type="RefSeq" id="WP_179703414.1">
    <property type="nucleotide sequence ID" value="NZ_JACCAU010000001.1"/>
</dbReference>
<organism evidence="1 2">
    <name type="scientific">Paraburkholderia bryophila</name>
    <dbReference type="NCBI Taxonomy" id="420952"/>
    <lineage>
        <taxon>Bacteria</taxon>
        <taxon>Pseudomonadati</taxon>
        <taxon>Pseudomonadota</taxon>
        <taxon>Betaproteobacteria</taxon>
        <taxon>Burkholderiales</taxon>
        <taxon>Burkholderiaceae</taxon>
        <taxon>Paraburkholderia</taxon>
    </lineage>
</organism>
<reference evidence="1 2" key="1">
    <citation type="submission" date="2020-07" db="EMBL/GenBank/DDBJ databases">
        <title>Exploring microbial biodiversity for novel pathways involved in the catabolism of aromatic compounds derived from lignin.</title>
        <authorList>
            <person name="Elkins J."/>
        </authorList>
    </citation>
    <scope>NUCLEOTIDE SEQUENCE [LARGE SCALE GENOMIC DNA]</scope>
    <source>
        <strain evidence="1 2">H2C3B</strain>
    </source>
</reference>
<sequence length="264" mass="29327">MTRSSFSITLDQRSLDAAIDDNINRQLPFIISKSLNETAKNAREALRTAMPQYFDRPTPYTMNSVRITYANKAKLVATVGYKDESFKGTPATKYLLPEVEGGNRSVKRMEQSLRRIGLLPADMYVVPGSAARLDQYGNVSRGQIVEVLAYLQAFGEQGYRANMTAKRRDRLARGVKGAMGFSYFVLPRREGKLPPGIYRKQHYGSDARIAHLAYGAAKPVFVFINAPRYAPRFPFDAIVEGAVSANLDKNTAAAFALAMSTPKR</sequence>
<evidence type="ECO:0000313" key="2">
    <source>
        <dbReference type="Proteomes" id="UP000572540"/>
    </source>
</evidence>
<evidence type="ECO:0000313" key="1">
    <source>
        <dbReference type="EMBL" id="NYH13440.1"/>
    </source>
</evidence>
<comment type="caution">
    <text evidence="1">The sequence shown here is derived from an EMBL/GenBank/DDBJ whole genome shotgun (WGS) entry which is preliminary data.</text>
</comment>
<dbReference type="AlphaFoldDB" id="A0A7Y9W481"/>
<proteinExistence type="predicted"/>
<dbReference type="Proteomes" id="UP000572540">
    <property type="component" value="Unassembled WGS sequence"/>
</dbReference>
<dbReference type="EMBL" id="JACCAU010000001">
    <property type="protein sequence ID" value="NYH13440.1"/>
    <property type="molecule type" value="Genomic_DNA"/>
</dbReference>